<dbReference type="AlphaFoldDB" id="E6JYL5"/>
<accession>E6JYL5</accession>
<dbReference type="Pfam" id="PF05949">
    <property type="entry name" value="DUF881"/>
    <property type="match status" value="1"/>
</dbReference>
<feature type="region of interest" description="Disordered" evidence="2">
    <location>
        <begin position="1"/>
        <end position="89"/>
    </location>
</feature>
<evidence type="ECO:0000313" key="4">
    <source>
        <dbReference type="Proteomes" id="UP000004946"/>
    </source>
</evidence>
<keyword evidence="4" id="KW-1185">Reference proteome</keyword>
<name>E6JYL5_PARDN</name>
<organism evidence="3 4">
    <name type="scientific">Parascardovia denticolens DSM 10105 = JCM 12538</name>
    <dbReference type="NCBI Taxonomy" id="864564"/>
    <lineage>
        <taxon>Bacteria</taxon>
        <taxon>Bacillati</taxon>
        <taxon>Actinomycetota</taxon>
        <taxon>Actinomycetes</taxon>
        <taxon>Bifidobacteriales</taxon>
        <taxon>Bifidobacteriaceae</taxon>
        <taxon>Parascardovia</taxon>
    </lineage>
</organism>
<dbReference type="RefSeq" id="WP_006290426.1">
    <property type="nucleotide sequence ID" value="NZ_AP012333.1"/>
</dbReference>
<dbReference type="KEGG" id="pdo:PSDT_0786"/>
<dbReference type="PATRIC" id="fig|864564.6.peg.866"/>
<dbReference type="GO" id="GO:0005886">
    <property type="term" value="C:plasma membrane"/>
    <property type="evidence" value="ECO:0007669"/>
    <property type="project" value="TreeGrafter"/>
</dbReference>
<dbReference type="Proteomes" id="UP000004946">
    <property type="component" value="Chromosome"/>
</dbReference>
<dbReference type="EMBL" id="AEON01000001">
    <property type="protein sequence ID" value="EFT83842.1"/>
    <property type="molecule type" value="Genomic_DNA"/>
</dbReference>
<dbReference type="PANTHER" id="PTHR37313:SF1">
    <property type="entry name" value="UPF0749 PROTEIN RV1823"/>
    <property type="match status" value="1"/>
</dbReference>
<proteinExistence type="inferred from homology"/>
<gene>
    <name evidence="3" type="ORF">HMPREF0620_0847</name>
</gene>
<dbReference type="HOGENOM" id="CLU_040273_1_1_11"/>
<comment type="caution">
    <text evidence="3">The sequence shown here is derived from an EMBL/GenBank/DDBJ whole genome shotgun (WGS) entry which is preliminary data.</text>
</comment>
<dbReference type="PANTHER" id="PTHR37313">
    <property type="entry name" value="UPF0749 PROTEIN RV1825"/>
    <property type="match status" value="1"/>
</dbReference>
<dbReference type="InterPro" id="IPR010273">
    <property type="entry name" value="DUF881"/>
</dbReference>
<evidence type="ECO:0000313" key="3">
    <source>
        <dbReference type="EMBL" id="EFT83842.1"/>
    </source>
</evidence>
<evidence type="ECO:0000256" key="2">
    <source>
        <dbReference type="SAM" id="MobiDB-lite"/>
    </source>
</evidence>
<feature type="compositionally biased region" description="Polar residues" evidence="2">
    <location>
        <begin position="1"/>
        <end position="10"/>
    </location>
</feature>
<dbReference type="Gene3D" id="3.30.70.1880">
    <property type="entry name" value="Protein of unknown function DUF881"/>
    <property type="match status" value="1"/>
</dbReference>
<comment type="similarity">
    <text evidence="1">Belongs to the UPF0749 family.</text>
</comment>
<feature type="region of interest" description="Disordered" evidence="2">
    <location>
        <begin position="125"/>
        <end position="145"/>
    </location>
</feature>
<protein>
    <recommendedName>
        <fullName evidence="5">DUF881 domain-containing protein</fullName>
    </recommendedName>
</protein>
<feature type="compositionally biased region" description="Low complexity" evidence="2">
    <location>
        <begin position="25"/>
        <end position="36"/>
    </location>
</feature>
<dbReference type="eggNOG" id="COG3879">
    <property type="taxonomic scope" value="Bacteria"/>
</dbReference>
<reference evidence="3 4" key="1">
    <citation type="submission" date="2010-12" db="EMBL/GenBank/DDBJ databases">
        <authorList>
            <person name="Muzny D."/>
            <person name="Qin X."/>
            <person name="Buhay C."/>
            <person name="Dugan-Rocha S."/>
            <person name="Ding Y."/>
            <person name="Chen G."/>
            <person name="Hawes A."/>
            <person name="Holder M."/>
            <person name="Jhangiani S."/>
            <person name="Johnson A."/>
            <person name="Khan Z."/>
            <person name="Li Z."/>
            <person name="Liu W."/>
            <person name="Liu X."/>
            <person name="Perez L."/>
            <person name="Shen H."/>
            <person name="Wang Q."/>
            <person name="Watt J."/>
            <person name="Xi L."/>
            <person name="Xin Y."/>
            <person name="Zhou J."/>
            <person name="Deng J."/>
            <person name="Jiang H."/>
            <person name="Liu Y."/>
            <person name="Qu J."/>
            <person name="Song X.-Z."/>
            <person name="Zhang L."/>
            <person name="Villasana D."/>
            <person name="Johnson A."/>
            <person name="Liu J."/>
            <person name="Liyanage D."/>
            <person name="Lorensuhewa L."/>
            <person name="Robinson T."/>
            <person name="Song A."/>
            <person name="Song B.-B."/>
            <person name="Dinh H."/>
            <person name="Thornton R."/>
            <person name="Coyle M."/>
            <person name="Francisco L."/>
            <person name="Jackson L."/>
            <person name="Javaid M."/>
            <person name="Korchina V."/>
            <person name="Kovar C."/>
            <person name="Mata R."/>
            <person name="Mathew T."/>
            <person name="Ngo R."/>
            <person name="Nguyen L."/>
            <person name="Nguyen N."/>
            <person name="Okwuonu G."/>
            <person name="Ongeri F."/>
            <person name="Pham C."/>
            <person name="Simmons D."/>
            <person name="Wilczek-Boney K."/>
            <person name="Hale W."/>
            <person name="Jakkamsetti A."/>
            <person name="Pham P."/>
            <person name="Ruth R."/>
            <person name="San Lucas F."/>
            <person name="Warren J."/>
            <person name="Zhang J."/>
            <person name="Zhao Z."/>
            <person name="Zhou C."/>
            <person name="Zhu D."/>
            <person name="Lee S."/>
            <person name="Bess C."/>
            <person name="Blankenburg K."/>
            <person name="Forbes L."/>
            <person name="Fu Q."/>
            <person name="Gubbala S."/>
            <person name="Hirani K."/>
            <person name="Jayaseelan J.C."/>
            <person name="Lara F."/>
            <person name="Munidasa M."/>
            <person name="Palculict T."/>
            <person name="Patil S."/>
            <person name="Pu L.-L."/>
            <person name="Saada N."/>
            <person name="Tang L."/>
            <person name="Weissenberger G."/>
            <person name="Zhu Y."/>
            <person name="Hemphill L."/>
            <person name="Shang Y."/>
            <person name="Youmans B."/>
            <person name="Ayvaz T."/>
            <person name="Ross M."/>
            <person name="Santibanez J."/>
            <person name="Aqrawi P."/>
            <person name="Gross S."/>
            <person name="Joshi V."/>
            <person name="Fowler G."/>
            <person name="Nazareth L."/>
            <person name="Reid J."/>
            <person name="Worley K."/>
            <person name="Petrosino J."/>
            <person name="Highlander S."/>
            <person name="Gibbs R."/>
        </authorList>
    </citation>
    <scope>NUCLEOTIDE SEQUENCE [LARGE SCALE GENOMIC DNA]</scope>
    <source>
        <strain evidence="3 4">DSM 10105</strain>
    </source>
</reference>
<sequence length="404" mass="44507">MSRESASGLNQDPAGPTDSKEGRMASGTTTSETATSEMKKPGRGSWGSRSRLFSDRDRLSSDPWSDASTPVPILSRESRDPSIYLKDPIQDPDDLETFVPTAGAIQQRAIFSSDVRRLLRYEAVEDRSGQETRRGHRGSRSSSRLLDDLINRPMDQMYEDSTLTAHWETPIQKWIQKAISFILCVAIGISGMQAIRLLQKDTRAKVRATLSQQVTTAVKRQRTVEDQVSKLQSQRDSQISSIRKMNLTPQQKSDNLADALTPVSGPGIKIVITNPTREAQNDSNRVSAGLQKQTLTDSHMQIIVARLWYYGAEAISINGIRLGAQSSIRLAGNNILIGTVPISSPYTIEAIGDSNNLTSAIDETHNPQLRQALQSYGIQVSFSRQGDLKLPAVTSVTVEKAKEK</sequence>
<evidence type="ECO:0000256" key="1">
    <source>
        <dbReference type="ARBA" id="ARBA00009108"/>
    </source>
</evidence>
<evidence type="ECO:0008006" key="5">
    <source>
        <dbReference type="Google" id="ProtNLM"/>
    </source>
</evidence>